<dbReference type="GO" id="GO:0005634">
    <property type="term" value="C:nucleus"/>
    <property type="evidence" value="ECO:0007669"/>
    <property type="project" value="TreeGrafter"/>
</dbReference>
<feature type="compositionally biased region" description="Low complexity" evidence="6">
    <location>
        <begin position="815"/>
        <end position="827"/>
    </location>
</feature>
<feature type="domain" description="Ubiquitin-like protease family profile" evidence="7">
    <location>
        <begin position="269"/>
        <end position="581"/>
    </location>
</feature>
<feature type="region of interest" description="Disordered" evidence="6">
    <location>
        <begin position="700"/>
        <end position="918"/>
    </location>
</feature>
<evidence type="ECO:0000256" key="5">
    <source>
        <dbReference type="ARBA" id="ARBA00022801"/>
    </source>
</evidence>
<keyword evidence="4" id="KW-0833">Ubl conjugation pathway</keyword>
<feature type="region of interest" description="Disordered" evidence="6">
    <location>
        <begin position="477"/>
        <end position="505"/>
    </location>
</feature>
<gene>
    <name evidence="8" type="ORF">N0V91_008232</name>
</gene>
<dbReference type="SUPFAM" id="SSF54001">
    <property type="entry name" value="Cysteine proteinases"/>
    <property type="match status" value="1"/>
</dbReference>
<evidence type="ECO:0000313" key="9">
    <source>
        <dbReference type="Proteomes" id="UP001140510"/>
    </source>
</evidence>
<dbReference type="Pfam" id="PF02902">
    <property type="entry name" value="Peptidase_C48"/>
    <property type="match status" value="1"/>
</dbReference>
<sequence>MPNVSTSRRKQSPTKIGKRSNNIRKQNGLVGRTYHLRYFQTHGSANGKTMLMLKHTETPTILRITGLDDDENVKTLHQLNLNSVVKATADNTHKIRLTGSTNHEGKTYWLDLDFEDNQEFAAFRDLVFDRLSTSARITKSPDYMAQLFKKPMRLNHKIGTAAFVNDEITLDTPDNARGTHSTGSLIDDMKSKARTNAGSNSAVAKGSAGSTRPLGRTVRSTRATAPIHDEEIIEEKEPERYSVTHGLGKRWAKPLDYSVDSGFLKRRKATIEYDDLEKLDEGQMLNDSIMIFYMLYLFTTLDVSIDQVYFFNTHFFPTLTRKTKGQDGINYEAVRSWTKRDDVFSYDYLVVPMHEDLHWYLGIICNVNNIKRKPEHEPVQEDSQDLDHGPASLLISDIATASSGDINSAVPSETGAVAIASDDAVDTKDNDNDDTNLFEEEKELDLIDPNAETADGNTHRLSERTVQDEVNTEALTPAASKESFSKLASGKARQASRKKRVYKAPARDPDKPVIMMLDSLGQTRSAATKALRQWLEAEGRDKRGLKVEIDNKGLYPKDTQIPTQNNYSDCGLYVLGYLRRFFMNPDEFTKKLLRSEMSAESDWPDMDPSKMREDIRNAIFELNEARNGARKEAHKAKKGIGSKDNSASPTKAGSKEVSPALKQTGAVETQPEASTPVVAKTTPAPAATTEKTLALLADAPRLGSPFESEPRNEKGTSPATEAAQKDNIALACSTAQDVTSPSTTTPVRQRQLPAERANSPEVRVPATSPHDFSTSRGFYGAGGPPDPPTQQPADLRSPLLNNGMRGEGEGKLRMPSAKSAKVVSPSKPMRERPIPSSPSQAQTRSGSHDDPISVDDSQDLDAPVKNQSQTARKPPSEIIELDRSQESVRGPARPSNRHAQSSPIRQRQGRQRAVIRNDSIREVDGDDWRESADVSRALKLSLLDEAEQLRRQRGLGAPMEDVFDAQAAYSQSSHTVHEVPETQESHFMELDNDDREIPESPARLRSSPASDVMMMD</sequence>
<name>A0A9W8Z9V8_9PLEO</name>
<dbReference type="GO" id="GO:0005737">
    <property type="term" value="C:cytoplasm"/>
    <property type="evidence" value="ECO:0007669"/>
    <property type="project" value="TreeGrafter"/>
</dbReference>
<keyword evidence="3" id="KW-0645">Protease</keyword>
<dbReference type="PANTHER" id="PTHR46896:SF3">
    <property type="entry name" value="FI06413P-RELATED"/>
    <property type="match status" value="1"/>
</dbReference>
<dbReference type="GO" id="GO:0070139">
    <property type="term" value="F:SUMO-specific endopeptidase activity"/>
    <property type="evidence" value="ECO:0007669"/>
    <property type="project" value="TreeGrafter"/>
</dbReference>
<protein>
    <recommendedName>
        <fullName evidence="7">Ubiquitin-like protease family profile domain-containing protein</fullName>
    </recommendedName>
</protein>
<dbReference type="EMBL" id="JAPEVA010000079">
    <property type="protein sequence ID" value="KAJ4401090.1"/>
    <property type="molecule type" value="Genomic_DNA"/>
</dbReference>
<keyword evidence="5" id="KW-0378">Hydrolase</keyword>
<evidence type="ECO:0000256" key="1">
    <source>
        <dbReference type="ARBA" id="ARBA00005234"/>
    </source>
</evidence>
<evidence type="ECO:0000256" key="4">
    <source>
        <dbReference type="ARBA" id="ARBA00022786"/>
    </source>
</evidence>
<feature type="region of interest" description="Disordered" evidence="6">
    <location>
        <begin position="1"/>
        <end position="21"/>
    </location>
</feature>
<reference evidence="8" key="1">
    <citation type="submission" date="2022-10" db="EMBL/GenBank/DDBJ databases">
        <title>Tapping the CABI collections for fungal endophytes: first genome assemblies for Collariella, Neodidymelliopsis, Ascochyta clinopodiicola, Didymella pomorum, Didymosphaeria variabile, Neocosmospora piperis and Neocucurbitaria cava.</title>
        <authorList>
            <person name="Hill R."/>
        </authorList>
    </citation>
    <scope>NUCLEOTIDE SEQUENCE</scope>
    <source>
        <strain evidence="8">IMI 355091</strain>
    </source>
</reference>
<feature type="region of interest" description="Disordered" evidence="6">
    <location>
        <begin position="993"/>
        <end position="1016"/>
    </location>
</feature>
<evidence type="ECO:0000256" key="3">
    <source>
        <dbReference type="ARBA" id="ARBA00022670"/>
    </source>
</evidence>
<dbReference type="InterPro" id="IPR038765">
    <property type="entry name" value="Papain-like_cys_pep_sf"/>
</dbReference>
<evidence type="ECO:0000256" key="6">
    <source>
        <dbReference type="SAM" id="MobiDB-lite"/>
    </source>
</evidence>
<feature type="compositionally biased region" description="Polar residues" evidence="6">
    <location>
        <begin position="733"/>
        <end position="748"/>
    </location>
</feature>
<comment type="similarity">
    <text evidence="1">Belongs to the peptidase C48 family.</text>
</comment>
<accession>A0A9W8Z9V8</accession>
<keyword evidence="9" id="KW-1185">Reference proteome</keyword>
<dbReference type="Gene3D" id="3.40.395.10">
    <property type="entry name" value="Adenoviral Proteinase, Chain A"/>
    <property type="match status" value="1"/>
</dbReference>
<dbReference type="Proteomes" id="UP001140510">
    <property type="component" value="Unassembled WGS sequence"/>
</dbReference>
<dbReference type="PANTHER" id="PTHR46896">
    <property type="entry name" value="SENTRIN-SPECIFIC PROTEASE"/>
    <property type="match status" value="1"/>
</dbReference>
<proteinExistence type="inferred from homology"/>
<feature type="region of interest" description="Disordered" evidence="6">
    <location>
        <begin position="626"/>
        <end position="686"/>
    </location>
</feature>
<feature type="compositionally biased region" description="Basic residues" evidence="6">
    <location>
        <begin position="7"/>
        <end position="21"/>
    </location>
</feature>
<dbReference type="GO" id="GO:0006508">
    <property type="term" value="P:proteolysis"/>
    <property type="evidence" value="ECO:0007669"/>
    <property type="project" value="UniProtKB-KW"/>
</dbReference>
<evidence type="ECO:0000256" key="2">
    <source>
        <dbReference type="ARBA" id="ARBA00022553"/>
    </source>
</evidence>
<feature type="compositionally biased region" description="Low complexity" evidence="6">
    <location>
        <begin position="675"/>
        <end position="686"/>
    </location>
</feature>
<evidence type="ECO:0000313" key="8">
    <source>
        <dbReference type="EMBL" id="KAJ4401090.1"/>
    </source>
</evidence>
<dbReference type="InterPro" id="IPR003653">
    <property type="entry name" value="Peptidase_C48_C"/>
</dbReference>
<comment type="caution">
    <text evidence="8">The sequence shown here is derived from an EMBL/GenBank/DDBJ whole genome shotgun (WGS) entry which is preliminary data.</text>
</comment>
<feature type="region of interest" description="Disordered" evidence="6">
    <location>
        <begin position="174"/>
        <end position="221"/>
    </location>
</feature>
<dbReference type="OrthoDB" id="442460at2759"/>
<organism evidence="8 9">
    <name type="scientific">Didymella pomorum</name>
    <dbReference type="NCBI Taxonomy" id="749634"/>
    <lineage>
        <taxon>Eukaryota</taxon>
        <taxon>Fungi</taxon>
        <taxon>Dikarya</taxon>
        <taxon>Ascomycota</taxon>
        <taxon>Pezizomycotina</taxon>
        <taxon>Dothideomycetes</taxon>
        <taxon>Pleosporomycetidae</taxon>
        <taxon>Pleosporales</taxon>
        <taxon>Pleosporineae</taxon>
        <taxon>Didymellaceae</taxon>
        <taxon>Didymella</taxon>
    </lineage>
</organism>
<evidence type="ECO:0000259" key="7">
    <source>
        <dbReference type="PROSITE" id="PS50600"/>
    </source>
</evidence>
<dbReference type="GO" id="GO:0016926">
    <property type="term" value="P:protein desumoylation"/>
    <property type="evidence" value="ECO:0007669"/>
    <property type="project" value="TreeGrafter"/>
</dbReference>
<dbReference type="AlphaFoldDB" id="A0A9W8Z9V8"/>
<dbReference type="InterPro" id="IPR051947">
    <property type="entry name" value="Sentrin-specific_protease"/>
</dbReference>
<dbReference type="PROSITE" id="PS50600">
    <property type="entry name" value="ULP_PROTEASE"/>
    <property type="match status" value="1"/>
</dbReference>
<keyword evidence="2" id="KW-0597">Phosphoprotein</keyword>